<reference evidence="3" key="2">
    <citation type="submission" date="2019-10" db="EMBL/GenBank/DDBJ databases">
        <title>A de novo genome assembly of a pear dwarfing rootstock.</title>
        <authorList>
            <person name="Wang F."/>
            <person name="Wang J."/>
            <person name="Li S."/>
            <person name="Zhang Y."/>
            <person name="Fang M."/>
            <person name="Ma L."/>
            <person name="Zhao Y."/>
            <person name="Jiang S."/>
        </authorList>
    </citation>
    <scope>NUCLEOTIDE SEQUENCE [LARGE SCALE GENOMIC DNA]</scope>
</reference>
<protein>
    <submittedName>
        <fullName evidence="2">Uncharacterized protein</fullName>
    </submittedName>
</protein>
<keyword evidence="3" id="KW-1185">Reference proteome</keyword>
<evidence type="ECO:0000313" key="2">
    <source>
        <dbReference type="EMBL" id="KAB2617005.1"/>
    </source>
</evidence>
<feature type="region of interest" description="Disordered" evidence="1">
    <location>
        <begin position="34"/>
        <end position="57"/>
    </location>
</feature>
<gene>
    <name evidence="2" type="ORF">D8674_012874</name>
</gene>
<dbReference type="Proteomes" id="UP000327157">
    <property type="component" value="Chromosome 15"/>
</dbReference>
<name>A0A5N5GN58_9ROSA</name>
<dbReference type="EMBL" id="SMOL01000401">
    <property type="protein sequence ID" value="KAB2617005.1"/>
    <property type="molecule type" value="Genomic_DNA"/>
</dbReference>
<comment type="caution">
    <text evidence="2">The sequence shown here is derived from an EMBL/GenBank/DDBJ whole genome shotgun (WGS) entry which is preliminary data.</text>
</comment>
<reference evidence="2 3" key="3">
    <citation type="submission" date="2019-11" db="EMBL/GenBank/DDBJ databases">
        <title>A de novo genome assembly of a pear dwarfing rootstock.</title>
        <authorList>
            <person name="Wang F."/>
            <person name="Wang J."/>
            <person name="Li S."/>
            <person name="Zhang Y."/>
            <person name="Fang M."/>
            <person name="Ma L."/>
            <person name="Zhao Y."/>
            <person name="Jiang S."/>
        </authorList>
    </citation>
    <scope>NUCLEOTIDE SEQUENCE [LARGE SCALE GENOMIC DNA]</scope>
    <source>
        <strain evidence="2">S2</strain>
        <tissue evidence="2">Leaf</tissue>
    </source>
</reference>
<accession>A0A5N5GN58</accession>
<evidence type="ECO:0000256" key="1">
    <source>
        <dbReference type="SAM" id="MobiDB-lite"/>
    </source>
</evidence>
<feature type="compositionally biased region" description="Basic and acidic residues" evidence="1">
    <location>
        <begin position="34"/>
        <end position="47"/>
    </location>
</feature>
<proteinExistence type="predicted"/>
<evidence type="ECO:0000313" key="3">
    <source>
        <dbReference type="Proteomes" id="UP000327157"/>
    </source>
</evidence>
<dbReference type="AlphaFoldDB" id="A0A5N5GN58"/>
<sequence>MAFERGLYVYSHLCQKLKKKYNYATLEEFDDETSRDIEAQNKDPNDRRRQKYKPTLSKPKQYTTLETLINNSLHTIKDKLNLKSQNLFLVTWRIGVQMVISPFTKAPDILVVCSRITLKG</sequence>
<reference evidence="2 3" key="1">
    <citation type="submission" date="2019-09" db="EMBL/GenBank/DDBJ databases">
        <authorList>
            <person name="Ou C."/>
        </authorList>
    </citation>
    <scope>NUCLEOTIDE SEQUENCE [LARGE SCALE GENOMIC DNA]</scope>
    <source>
        <strain evidence="2">S2</strain>
        <tissue evidence="2">Leaf</tissue>
    </source>
</reference>
<organism evidence="2 3">
    <name type="scientific">Pyrus ussuriensis x Pyrus communis</name>
    <dbReference type="NCBI Taxonomy" id="2448454"/>
    <lineage>
        <taxon>Eukaryota</taxon>
        <taxon>Viridiplantae</taxon>
        <taxon>Streptophyta</taxon>
        <taxon>Embryophyta</taxon>
        <taxon>Tracheophyta</taxon>
        <taxon>Spermatophyta</taxon>
        <taxon>Magnoliopsida</taxon>
        <taxon>eudicotyledons</taxon>
        <taxon>Gunneridae</taxon>
        <taxon>Pentapetalae</taxon>
        <taxon>rosids</taxon>
        <taxon>fabids</taxon>
        <taxon>Rosales</taxon>
        <taxon>Rosaceae</taxon>
        <taxon>Amygdaloideae</taxon>
        <taxon>Maleae</taxon>
        <taxon>Pyrus</taxon>
    </lineage>
</organism>